<evidence type="ECO:0000313" key="2">
    <source>
        <dbReference type="EMBL" id="RNF03955.1"/>
    </source>
</evidence>
<protein>
    <submittedName>
        <fullName evidence="2">Uncharacterized protein</fullName>
    </submittedName>
</protein>
<dbReference type="EMBL" id="MKGL01000178">
    <property type="protein sequence ID" value="RNF03955.1"/>
    <property type="molecule type" value="Genomic_DNA"/>
</dbReference>
<dbReference type="PANTHER" id="PTHR39668">
    <property type="entry name" value="HYPOTHETICAL TRANSMEMBRANE PROTEIN L6586.03-RELATED"/>
    <property type="match status" value="1"/>
</dbReference>
<keyword evidence="1" id="KW-1133">Transmembrane helix</keyword>
<organism evidence="2 3">
    <name type="scientific">Trypanosoma rangeli</name>
    <dbReference type="NCBI Taxonomy" id="5698"/>
    <lineage>
        <taxon>Eukaryota</taxon>
        <taxon>Discoba</taxon>
        <taxon>Euglenozoa</taxon>
        <taxon>Kinetoplastea</taxon>
        <taxon>Metakinetoplastina</taxon>
        <taxon>Trypanosomatida</taxon>
        <taxon>Trypanosomatidae</taxon>
        <taxon>Trypanosoma</taxon>
        <taxon>Herpetosoma</taxon>
    </lineage>
</organism>
<comment type="caution">
    <text evidence="2">The sequence shown here is derived from an EMBL/GenBank/DDBJ whole genome shotgun (WGS) entry which is preliminary data.</text>
</comment>
<dbReference type="PANTHER" id="PTHR39668:SF1">
    <property type="entry name" value="T. BRUCEI SPP.-SPECIFIC PROTEIN"/>
    <property type="match status" value="1"/>
</dbReference>
<keyword evidence="1" id="KW-0472">Membrane</keyword>
<dbReference type="Proteomes" id="UP000283634">
    <property type="component" value="Unassembled WGS sequence"/>
</dbReference>
<reference evidence="2 3" key="1">
    <citation type="journal article" date="2018" name="BMC Genomics">
        <title>Genomic comparison of Trypanosoma conorhini and Trypanosoma rangeli to Trypanosoma cruzi strains of high and low virulence.</title>
        <authorList>
            <person name="Bradwell K.R."/>
            <person name="Koparde V.N."/>
            <person name="Matveyev A.V."/>
            <person name="Serrano M.G."/>
            <person name="Alves J.M."/>
            <person name="Parikh H."/>
            <person name="Huang B."/>
            <person name="Lee V."/>
            <person name="Espinosa-Alvarez O."/>
            <person name="Ortiz P.A."/>
            <person name="Costa-Martins A.G."/>
            <person name="Teixeira M.M."/>
            <person name="Buck G.A."/>
        </authorList>
    </citation>
    <scope>NUCLEOTIDE SEQUENCE [LARGE SCALE GENOMIC DNA]</scope>
    <source>
        <strain evidence="2 3">AM80</strain>
    </source>
</reference>
<dbReference type="VEuPathDB" id="TriTrypDB:TRSC58_06523"/>
<keyword evidence="3" id="KW-1185">Reference proteome</keyword>
<evidence type="ECO:0000313" key="3">
    <source>
        <dbReference type="Proteomes" id="UP000283634"/>
    </source>
</evidence>
<keyword evidence="1" id="KW-0812">Transmembrane</keyword>
<dbReference type="GeneID" id="40329342"/>
<gene>
    <name evidence="2" type="ORF">TraAM80_05409</name>
</gene>
<sequence>MMALPLLSCCAPFTLTAGVILFTLSAFMQHRNWTFEVLAAKEGWSLEEKSACCRNAAIFYVILSTVLWVALGLTHLSGKKARKEHRGEFLPATTVAVEDTAGDGGDNSDRMGYRRHREEAPLLQRSAL</sequence>
<accession>A0A3R7NBS0</accession>
<dbReference type="OrthoDB" id="252800at2759"/>
<name>A0A3R7NBS0_TRYRA</name>
<feature type="transmembrane region" description="Helical" evidence="1">
    <location>
        <begin position="55"/>
        <end position="76"/>
    </location>
</feature>
<dbReference type="RefSeq" id="XP_029237812.1">
    <property type="nucleotide sequence ID" value="XM_029382288.1"/>
</dbReference>
<proteinExistence type="predicted"/>
<evidence type="ECO:0000256" key="1">
    <source>
        <dbReference type="SAM" id="Phobius"/>
    </source>
</evidence>
<dbReference type="AlphaFoldDB" id="A0A3R7NBS0"/>